<feature type="transmembrane region" description="Helical" evidence="2">
    <location>
        <begin position="106"/>
        <end position="128"/>
    </location>
</feature>
<feature type="signal peptide" evidence="3">
    <location>
        <begin position="1"/>
        <end position="21"/>
    </location>
</feature>
<protein>
    <recommendedName>
        <fullName evidence="6">TNFR-Cys domain-containing protein</fullName>
    </recommendedName>
</protein>
<reference evidence="4 5" key="1">
    <citation type="journal article" date="2017" name="Nat. Ecol. Evol.">
        <title>Scallop genome provides insights into evolution of bilaterian karyotype and development.</title>
        <authorList>
            <person name="Wang S."/>
            <person name="Zhang J."/>
            <person name="Jiao W."/>
            <person name="Li J."/>
            <person name="Xun X."/>
            <person name="Sun Y."/>
            <person name="Guo X."/>
            <person name="Huan P."/>
            <person name="Dong B."/>
            <person name="Zhang L."/>
            <person name="Hu X."/>
            <person name="Sun X."/>
            <person name="Wang J."/>
            <person name="Zhao C."/>
            <person name="Wang Y."/>
            <person name="Wang D."/>
            <person name="Huang X."/>
            <person name="Wang R."/>
            <person name="Lv J."/>
            <person name="Li Y."/>
            <person name="Zhang Z."/>
            <person name="Liu B."/>
            <person name="Lu W."/>
            <person name="Hui Y."/>
            <person name="Liang J."/>
            <person name="Zhou Z."/>
            <person name="Hou R."/>
            <person name="Li X."/>
            <person name="Liu Y."/>
            <person name="Li H."/>
            <person name="Ning X."/>
            <person name="Lin Y."/>
            <person name="Zhao L."/>
            <person name="Xing Q."/>
            <person name="Dou J."/>
            <person name="Li Y."/>
            <person name="Mao J."/>
            <person name="Guo H."/>
            <person name="Dou H."/>
            <person name="Li T."/>
            <person name="Mu C."/>
            <person name="Jiang W."/>
            <person name="Fu Q."/>
            <person name="Fu X."/>
            <person name="Miao Y."/>
            <person name="Liu J."/>
            <person name="Yu Q."/>
            <person name="Li R."/>
            <person name="Liao H."/>
            <person name="Li X."/>
            <person name="Kong Y."/>
            <person name="Jiang Z."/>
            <person name="Chourrout D."/>
            <person name="Li R."/>
            <person name="Bao Z."/>
        </authorList>
    </citation>
    <scope>NUCLEOTIDE SEQUENCE [LARGE SCALE GENOMIC DNA]</scope>
    <source>
        <strain evidence="4 5">PY_sf001</strain>
    </source>
</reference>
<dbReference type="EMBL" id="NEDP02005442">
    <property type="protein sequence ID" value="OWF40862.1"/>
    <property type="molecule type" value="Genomic_DNA"/>
</dbReference>
<evidence type="ECO:0008006" key="6">
    <source>
        <dbReference type="Google" id="ProtNLM"/>
    </source>
</evidence>
<keyword evidence="2" id="KW-1133">Transmembrane helix</keyword>
<feature type="region of interest" description="Disordered" evidence="1">
    <location>
        <begin position="312"/>
        <end position="363"/>
    </location>
</feature>
<keyword evidence="5" id="KW-1185">Reference proteome</keyword>
<feature type="compositionally biased region" description="Polar residues" evidence="1">
    <location>
        <begin position="180"/>
        <end position="200"/>
    </location>
</feature>
<feature type="compositionally biased region" description="Low complexity" evidence="1">
    <location>
        <begin position="316"/>
        <end position="344"/>
    </location>
</feature>
<keyword evidence="2" id="KW-0472">Membrane</keyword>
<organism evidence="4 5">
    <name type="scientific">Mizuhopecten yessoensis</name>
    <name type="common">Japanese scallop</name>
    <name type="synonym">Patinopecten yessoensis</name>
    <dbReference type="NCBI Taxonomy" id="6573"/>
    <lineage>
        <taxon>Eukaryota</taxon>
        <taxon>Metazoa</taxon>
        <taxon>Spiralia</taxon>
        <taxon>Lophotrochozoa</taxon>
        <taxon>Mollusca</taxon>
        <taxon>Bivalvia</taxon>
        <taxon>Autobranchia</taxon>
        <taxon>Pteriomorphia</taxon>
        <taxon>Pectinida</taxon>
        <taxon>Pectinoidea</taxon>
        <taxon>Pectinidae</taxon>
        <taxon>Mizuhopecten</taxon>
    </lineage>
</organism>
<evidence type="ECO:0000256" key="3">
    <source>
        <dbReference type="SAM" id="SignalP"/>
    </source>
</evidence>
<keyword evidence="3" id="KW-0732">Signal</keyword>
<gene>
    <name evidence="4" type="ORF">KP79_PYT06136</name>
</gene>
<evidence type="ECO:0000313" key="5">
    <source>
        <dbReference type="Proteomes" id="UP000242188"/>
    </source>
</evidence>
<dbReference type="OrthoDB" id="6114097at2759"/>
<feature type="compositionally biased region" description="Polar residues" evidence="1">
    <location>
        <begin position="354"/>
        <end position="363"/>
    </location>
</feature>
<evidence type="ECO:0000256" key="2">
    <source>
        <dbReference type="SAM" id="Phobius"/>
    </source>
</evidence>
<keyword evidence="2" id="KW-0812">Transmembrane</keyword>
<evidence type="ECO:0000256" key="1">
    <source>
        <dbReference type="SAM" id="MobiDB-lite"/>
    </source>
</evidence>
<dbReference type="AlphaFoldDB" id="A0A210PWN1"/>
<sequence length="363" mass="39400">MDPVTRCLVCFGLLLQGLLLAETTSPPEGFKFNCGHDICVFPRDFCNIGKQRCDVCTLDVCNELNVSSQCGQRCKELKGEEEIPKTEGPSEELLSTLIGQVTTLTYVVWILVALLSPCILFCIVKHVIACRNRSRDKNTDEGSISQRYQQLPGRDDDTDVNSDHVNPTAPPQQLVMSGPIGSSVSVYQPSPSGQGGNDSSRGNHRILPETIPESPADSRPKVDLRQQHPVDEHHVSDMGDFHLLDGDSLTTPKGVDPDATVVKTNNPCDWSDDIEVVPDDIDGQAPLSSRPCVNSCPGMVGAYTDTHVRRTVPKVSSQKSIISSTSRGSDSGNYTSTSSSDTDNIAMEKRSLVNEDNTLTANV</sequence>
<proteinExistence type="predicted"/>
<accession>A0A210PWN1</accession>
<feature type="chain" id="PRO_5012080852" description="TNFR-Cys domain-containing protein" evidence="3">
    <location>
        <begin position="22"/>
        <end position="363"/>
    </location>
</feature>
<dbReference type="Proteomes" id="UP000242188">
    <property type="component" value="Unassembled WGS sequence"/>
</dbReference>
<name>A0A210PWN1_MIZYE</name>
<feature type="region of interest" description="Disordered" evidence="1">
    <location>
        <begin position="135"/>
        <end position="223"/>
    </location>
</feature>
<comment type="caution">
    <text evidence="4">The sequence shown here is derived from an EMBL/GenBank/DDBJ whole genome shotgun (WGS) entry which is preliminary data.</text>
</comment>
<evidence type="ECO:0000313" key="4">
    <source>
        <dbReference type="EMBL" id="OWF40862.1"/>
    </source>
</evidence>